<dbReference type="PANTHER" id="PTHR21064">
    <property type="entry name" value="AMINOGLYCOSIDE PHOSPHOTRANSFERASE DOMAIN-CONTAINING PROTEIN-RELATED"/>
    <property type="match status" value="1"/>
</dbReference>
<dbReference type="PANTHER" id="PTHR21064:SF6">
    <property type="entry name" value="AMINOGLYCOSIDE PHOSPHOTRANSFERASE DOMAIN-CONTAINING PROTEIN"/>
    <property type="match status" value="1"/>
</dbReference>
<reference evidence="4" key="1">
    <citation type="journal article" date="2019" name="Int. J. Syst. Evol. Microbiol.">
        <title>The Global Catalogue of Microorganisms (GCM) 10K type strain sequencing project: providing services to taxonomists for standard genome sequencing and annotation.</title>
        <authorList>
            <consortium name="The Broad Institute Genomics Platform"/>
            <consortium name="The Broad Institute Genome Sequencing Center for Infectious Disease"/>
            <person name="Wu L."/>
            <person name="Ma J."/>
        </authorList>
    </citation>
    <scope>NUCLEOTIDE SEQUENCE [LARGE SCALE GENOMIC DNA]</scope>
    <source>
        <strain evidence="4">CGMCC 1.10130</strain>
    </source>
</reference>
<evidence type="ECO:0000259" key="2">
    <source>
        <dbReference type="Pfam" id="PF01636"/>
    </source>
</evidence>
<name>A0A8J2U4X1_9GAMM</name>
<dbReference type="Pfam" id="PF01636">
    <property type="entry name" value="APH"/>
    <property type="match status" value="1"/>
</dbReference>
<comment type="similarity">
    <text evidence="1">Belongs to the pseudomonas-type ThrB family.</text>
</comment>
<dbReference type="InterPro" id="IPR050249">
    <property type="entry name" value="Pseudomonas-type_ThrB"/>
</dbReference>
<comment type="caution">
    <text evidence="3">The sequence shown here is derived from an EMBL/GenBank/DDBJ whole genome shotgun (WGS) entry which is preliminary data.</text>
</comment>
<dbReference type="Gene3D" id="3.30.200.20">
    <property type="entry name" value="Phosphorylase Kinase, domain 1"/>
    <property type="match status" value="1"/>
</dbReference>
<dbReference type="Gene3D" id="3.90.1200.10">
    <property type="match status" value="1"/>
</dbReference>
<dbReference type="Proteomes" id="UP000619743">
    <property type="component" value="Unassembled WGS sequence"/>
</dbReference>
<dbReference type="InterPro" id="IPR011009">
    <property type="entry name" value="Kinase-like_dom_sf"/>
</dbReference>
<dbReference type="InterPro" id="IPR002575">
    <property type="entry name" value="Aminoglycoside_PTrfase"/>
</dbReference>
<dbReference type="OrthoDB" id="9777460at2"/>
<keyword evidence="4" id="KW-1185">Reference proteome</keyword>
<dbReference type="SUPFAM" id="SSF56112">
    <property type="entry name" value="Protein kinase-like (PK-like)"/>
    <property type="match status" value="1"/>
</dbReference>
<evidence type="ECO:0000256" key="1">
    <source>
        <dbReference type="ARBA" id="ARBA00038240"/>
    </source>
</evidence>
<proteinExistence type="inferred from homology"/>
<gene>
    <name evidence="3" type="ORF">GCM10011369_17950</name>
</gene>
<evidence type="ECO:0000313" key="3">
    <source>
        <dbReference type="EMBL" id="GGA76480.1"/>
    </source>
</evidence>
<accession>A0A8J2U4X1</accession>
<protein>
    <recommendedName>
        <fullName evidence="2">Aminoglycoside phosphotransferase domain-containing protein</fullName>
    </recommendedName>
</protein>
<evidence type="ECO:0000313" key="4">
    <source>
        <dbReference type="Proteomes" id="UP000619743"/>
    </source>
</evidence>
<dbReference type="AlphaFoldDB" id="A0A8J2U4X1"/>
<dbReference type="GO" id="GO:0019202">
    <property type="term" value="F:amino acid kinase activity"/>
    <property type="evidence" value="ECO:0007669"/>
    <property type="project" value="TreeGrafter"/>
</dbReference>
<sequence>MSLPIQKRLQEVLSYYGIQPLSNIEICASSSVNEVFFVDTQRGRLALKHHIQNNSLERLRQEVALTVKLAQQGVPTTRVLSNSMSQPITEYQNSELYVVTEFVEGSPLPTDNQLSEGHIAQVAQLLANFHSAGRDEELQLLPTHICSHDVQGLTNRLMTYRCELHTLEQSHPCAAAMLSLIYTAMPKAMGLSRILPEQLLAQCQQNIIHSDIQASNFLFDAEHKLVSCIDFDDARRDLRIYDLYQLAFLCVNSHFSLTPMANSRVQSWQDSLQVILENYEQVAEPLNEAERQCFVAMAEVHFLHQLADYQFDVTDNQCDVTIGKLQRDMINLEHDMAALHQIMSEEPQEVIG</sequence>
<dbReference type="EMBL" id="BMDX01000007">
    <property type="protein sequence ID" value="GGA76480.1"/>
    <property type="molecule type" value="Genomic_DNA"/>
</dbReference>
<organism evidence="3 4">
    <name type="scientific">Neiella marina</name>
    <dbReference type="NCBI Taxonomy" id="508461"/>
    <lineage>
        <taxon>Bacteria</taxon>
        <taxon>Pseudomonadati</taxon>
        <taxon>Pseudomonadota</taxon>
        <taxon>Gammaproteobacteria</taxon>
        <taxon>Alteromonadales</taxon>
        <taxon>Echinimonadaceae</taxon>
        <taxon>Neiella</taxon>
    </lineage>
</organism>
<dbReference type="RefSeq" id="WP_087506907.1">
    <property type="nucleotide sequence ID" value="NZ_BMDX01000007.1"/>
</dbReference>
<feature type="domain" description="Aminoglycoside phosphotransferase" evidence="2">
    <location>
        <begin position="28"/>
        <end position="250"/>
    </location>
</feature>